<evidence type="ECO:0000256" key="2">
    <source>
        <dbReference type="ARBA" id="ARBA00022884"/>
    </source>
</evidence>
<proteinExistence type="inferred from homology"/>
<dbReference type="Pfam" id="PF01479">
    <property type="entry name" value="S4"/>
    <property type="match status" value="1"/>
</dbReference>
<dbReference type="PIRSF" id="PIRSF016821">
    <property type="entry name" value="HSP15"/>
    <property type="match status" value="1"/>
</dbReference>
<reference evidence="7" key="1">
    <citation type="submission" date="2023-06" db="EMBL/GenBank/DDBJ databases">
        <title>Egi l300058.</title>
        <authorList>
            <person name="Gao L."/>
            <person name="Fang B.-Z."/>
            <person name="Li W.-J."/>
        </authorList>
    </citation>
    <scope>NUCLEOTIDE SEQUENCE</scope>
    <source>
        <strain evidence="7">EGI L300058</strain>
    </source>
</reference>
<dbReference type="Gene3D" id="3.10.290.10">
    <property type="entry name" value="RNA-binding S4 domain"/>
    <property type="match status" value="1"/>
</dbReference>
<evidence type="ECO:0000256" key="1">
    <source>
        <dbReference type="ARBA" id="ARBA00008396"/>
    </source>
</evidence>
<evidence type="ECO:0000313" key="8">
    <source>
        <dbReference type="Proteomes" id="UP001172708"/>
    </source>
</evidence>
<comment type="similarity">
    <text evidence="1">Belongs to the HSP15 family.</text>
</comment>
<accession>A0ABT8GGL0</accession>
<evidence type="ECO:0000256" key="5">
    <source>
        <dbReference type="SAM" id="MobiDB-lite"/>
    </source>
</evidence>
<organism evidence="7 8">
    <name type="scientific">Demequina muriae</name>
    <dbReference type="NCBI Taxonomy" id="3051664"/>
    <lineage>
        <taxon>Bacteria</taxon>
        <taxon>Bacillati</taxon>
        <taxon>Actinomycetota</taxon>
        <taxon>Actinomycetes</taxon>
        <taxon>Micrococcales</taxon>
        <taxon>Demequinaceae</taxon>
        <taxon>Demequina</taxon>
    </lineage>
</organism>
<keyword evidence="8" id="KW-1185">Reference proteome</keyword>
<name>A0ABT8GGL0_9MICO</name>
<dbReference type="InterPro" id="IPR002942">
    <property type="entry name" value="S4_RNA-bd"/>
</dbReference>
<protein>
    <submittedName>
        <fullName evidence="7">RNA-binding S4 domain-containing protein</fullName>
    </submittedName>
</protein>
<comment type="caution">
    <text evidence="7">The sequence shown here is derived from an EMBL/GenBank/DDBJ whole genome shotgun (WGS) entry which is preliminary data.</text>
</comment>
<dbReference type="InterPro" id="IPR036986">
    <property type="entry name" value="S4_RNA-bd_sf"/>
</dbReference>
<dbReference type="SMART" id="SM00363">
    <property type="entry name" value="S4"/>
    <property type="match status" value="1"/>
</dbReference>
<dbReference type="CDD" id="cd00165">
    <property type="entry name" value="S4"/>
    <property type="match status" value="1"/>
</dbReference>
<sequence length="127" mass="14142">MESRTSARADAWVWAVRLAKTRSQATAACRAGHVRVNGDRAKASTTVRAGDRVEVRLHEQIKIVEVRQLLVKRVSAPVAQAAYVDHSPPPPPRVERPAAVGARDRGAGRPTKRERRQLDRLRGRRTL</sequence>
<dbReference type="EMBL" id="JAUHQA010000001">
    <property type="protein sequence ID" value="MDN4480570.1"/>
    <property type="molecule type" value="Genomic_DNA"/>
</dbReference>
<keyword evidence="3" id="KW-0238">DNA-binding</keyword>
<dbReference type="SUPFAM" id="SSF55174">
    <property type="entry name" value="Alpha-L RNA-binding motif"/>
    <property type="match status" value="1"/>
</dbReference>
<dbReference type="InterPro" id="IPR025708">
    <property type="entry name" value="HSP15"/>
</dbReference>
<evidence type="ECO:0000259" key="6">
    <source>
        <dbReference type="SMART" id="SM00363"/>
    </source>
</evidence>
<dbReference type="PROSITE" id="PS50889">
    <property type="entry name" value="S4"/>
    <property type="match status" value="1"/>
</dbReference>
<evidence type="ECO:0000256" key="4">
    <source>
        <dbReference type="PROSITE-ProRule" id="PRU00182"/>
    </source>
</evidence>
<feature type="region of interest" description="Disordered" evidence="5">
    <location>
        <begin position="81"/>
        <end position="127"/>
    </location>
</feature>
<evidence type="ECO:0000256" key="3">
    <source>
        <dbReference type="ARBA" id="ARBA00023125"/>
    </source>
</evidence>
<gene>
    <name evidence="7" type="ORF">QQX02_06505</name>
</gene>
<keyword evidence="2 4" id="KW-0694">RNA-binding</keyword>
<dbReference type="RefSeq" id="WP_301142001.1">
    <property type="nucleotide sequence ID" value="NZ_JAUHQA010000001.1"/>
</dbReference>
<feature type="domain" description="RNA-binding S4" evidence="6">
    <location>
        <begin position="7"/>
        <end position="71"/>
    </location>
</feature>
<evidence type="ECO:0000313" key="7">
    <source>
        <dbReference type="EMBL" id="MDN4480570.1"/>
    </source>
</evidence>
<dbReference type="Proteomes" id="UP001172708">
    <property type="component" value="Unassembled WGS sequence"/>
</dbReference>